<dbReference type="KEGG" id="sii:LD85_1014"/>
<organism evidence="1 2">
    <name type="scientific">Saccharolobus islandicus (strain L.D.8.5 / Lassen #2)</name>
    <name type="common">Sulfolobus islandicus</name>
    <dbReference type="NCBI Taxonomy" id="425944"/>
    <lineage>
        <taxon>Archaea</taxon>
        <taxon>Thermoproteota</taxon>
        <taxon>Thermoprotei</taxon>
        <taxon>Sulfolobales</taxon>
        <taxon>Sulfolobaceae</taxon>
        <taxon>Saccharolobus</taxon>
    </lineage>
</organism>
<reference evidence="2" key="1">
    <citation type="journal article" date="2009" name="Proc. Natl. Acad. Sci. U.S.A.">
        <title>Biogeography of the Sulfolobus islandicus pan-genome.</title>
        <authorList>
            <person name="Reno M.L."/>
            <person name="Held N.L."/>
            <person name="Fields C.J."/>
            <person name="Burke P.V."/>
            <person name="Whitaker R.J."/>
        </authorList>
    </citation>
    <scope>NUCLEOTIDE SEQUENCE [LARGE SCALE GENOMIC DNA]</scope>
    <source>
        <strain evidence="2">L.D.8.5 / Lassen #2</strain>
    </source>
</reference>
<name>D2PIV3_SACI9</name>
<dbReference type="HOGENOM" id="CLU_3148132_0_0_2"/>
<sequence>MIKVHIFFFLLISSITGLDSSINVWKASRLEIESILTALLISAPLIFS</sequence>
<dbReference type="AlphaFoldDB" id="D2PIV3"/>
<dbReference type="EMBL" id="CP001731">
    <property type="protein sequence ID" value="ADB86706.1"/>
    <property type="molecule type" value="Genomic_DNA"/>
</dbReference>
<dbReference type="Proteomes" id="UP000001404">
    <property type="component" value="Chromosome"/>
</dbReference>
<accession>D2PIV3</accession>
<protein>
    <submittedName>
        <fullName evidence="1">Uncharacterized protein</fullName>
    </submittedName>
</protein>
<evidence type="ECO:0000313" key="2">
    <source>
        <dbReference type="Proteomes" id="UP000001404"/>
    </source>
</evidence>
<proteinExistence type="predicted"/>
<evidence type="ECO:0000313" key="1">
    <source>
        <dbReference type="EMBL" id="ADB86706.1"/>
    </source>
</evidence>
<gene>
    <name evidence="1" type="ordered locus">LD85_1014</name>
</gene>